<protein>
    <submittedName>
        <fullName evidence="1">Uncharacterized protein</fullName>
    </submittedName>
</protein>
<comment type="caution">
    <text evidence="1">The sequence shown here is derived from an EMBL/GenBank/DDBJ whole genome shotgun (WGS) entry which is preliminary data.</text>
</comment>
<organism evidence="1 2">
    <name type="scientific">Ensete ventricosum</name>
    <name type="common">Abyssinian banana</name>
    <name type="synonym">Musa ensete</name>
    <dbReference type="NCBI Taxonomy" id="4639"/>
    <lineage>
        <taxon>Eukaryota</taxon>
        <taxon>Viridiplantae</taxon>
        <taxon>Streptophyta</taxon>
        <taxon>Embryophyta</taxon>
        <taxon>Tracheophyta</taxon>
        <taxon>Spermatophyta</taxon>
        <taxon>Magnoliopsida</taxon>
        <taxon>Liliopsida</taxon>
        <taxon>Zingiberales</taxon>
        <taxon>Musaceae</taxon>
        <taxon>Ensete</taxon>
    </lineage>
</organism>
<accession>A0A426ZVM1</accession>
<dbReference type="AlphaFoldDB" id="A0A426ZVM1"/>
<dbReference type="EMBL" id="AMZH03004831">
    <property type="protein sequence ID" value="RRT68034.1"/>
    <property type="molecule type" value="Genomic_DNA"/>
</dbReference>
<evidence type="ECO:0000313" key="1">
    <source>
        <dbReference type="EMBL" id="RRT68034.1"/>
    </source>
</evidence>
<proteinExistence type="predicted"/>
<dbReference type="Proteomes" id="UP000287651">
    <property type="component" value="Unassembled WGS sequence"/>
</dbReference>
<sequence length="93" mass="10419">MGSTNAGTNDTIAESILKTGVTMILPSLGRYHRLLGETTTAHRRYFHRESRNSTPILFHPRLVPHVDSFLGQRNELNLSSNPTQSRLDCLTLS</sequence>
<name>A0A426ZVM1_ENSVE</name>
<gene>
    <name evidence="1" type="ORF">B296_00038697</name>
</gene>
<reference evidence="1 2" key="1">
    <citation type="journal article" date="2014" name="Agronomy (Basel)">
        <title>A Draft Genome Sequence for Ensete ventricosum, the Drought-Tolerant Tree Against Hunger.</title>
        <authorList>
            <person name="Harrison J."/>
            <person name="Moore K.A."/>
            <person name="Paszkiewicz K."/>
            <person name="Jones T."/>
            <person name="Grant M."/>
            <person name="Ambacheew D."/>
            <person name="Muzemil S."/>
            <person name="Studholme D.J."/>
        </authorList>
    </citation>
    <scope>NUCLEOTIDE SEQUENCE [LARGE SCALE GENOMIC DNA]</scope>
</reference>
<evidence type="ECO:0000313" key="2">
    <source>
        <dbReference type="Proteomes" id="UP000287651"/>
    </source>
</evidence>